<feature type="signal peptide" evidence="2">
    <location>
        <begin position="1"/>
        <end position="23"/>
    </location>
</feature>
<dbReference type="InterPro" id="IPR045351">
    <property type="entry name" value="DUF6531"/>
</dbReference>
<gene>
    <name evidence="5" type="ORF">CAL12_00580</name>
</gene>
<evidence type="ECO:0000259" key="4">
    <source>
        <dbReference type="Pfam" id="PF20148"/>
    </source>
</evidence>
<feature type="region of interest" description="Disordered" evidence="1">
    <location>
        <begin position="1168"/>
        <end position="1198"/>
    </location>
</feature>
<protein>
    <submittedName>
        <fullName evidence="5">Uncharacterized protein</fullName>
    </submittedName>
</protein>
<reference evidence="5 6" key="1">
    <citation type="submission" date="2017-05" db="EMBL/GenBank/DDBJ databases">
        <title>Complete and WGS of Bordetella genogroups.</title>
        <authorList>
            <person name="Spilker T."/>
            <person name="LiPuma J."/>
        </authorList>
    </citation>
    <scope>NUCLEOTIDE SEQUENCE [LARGE SCALE GENOMIC DNA]</scope>
    <source>
        <strain evidence="5 6">AU19157</strain>
    </source>
</reference>
<dbReference type="Pfam" id="PF20148">
    <property type="entry name" value="DUF6531"/>
    <property type="match status" value="1"/>
</dbReference>
<dbReference type="PANTHER" id="PTHR32305:SF15">
    <property type="entry name" value="PROTEIN RHSA-RELATED"/>
    <property type="match status" value="1"/>
</dbReference>
<sequence>MGRSRTVAIATLMITSMAVSASATDAAEGVCSASRLGQPCPAGGVATQGSAAPALNLGAGNPIHLVSGNKYQREVDLPGASASIGLEIVRHYNAMDPRGGPLGRGWTLSYDTRLHARDGGTRVQIAQADGSRVDFDCATACRPLAPGTGRLERAGGARDAAMAVAASASVRTPTPMPTQTPMPMPLPTPASWHWRWHWANGRVLDFDGRGRLTRIGDRGGDHVRIVRAEGEDAYITEVVDQHGEALRFVYETGGAGARLARIDSRYGAYVYTHDVPPERRADRRAYRRAYRLVAVDHPAGWRREYAHEPGLHGGDPYLLTGISWRTAPDRPPLRTHSWAYDAQGRAVLSTHGTPESARDRVEISYVAAPSASGAIGLTRVHGPSGATDFHTAIRGGRPVLLRVEGAGCPGCAAPGLHAEYDAHGNATRVNELRFIRAADGRLLHLRASRSGWAGLSLTFDAAHPGAPLAAWSSDATGQETRRHDSHGRVTERRYANGDIWRYAYDDDGRPVEVIMHSAAGALRTVVAWHGATPTSIVHPHERETRRHDGQGRLTARIVHRPALQAGDIAYAYREGYRRDDAGRVVRHDLPEGGYLTYAYDASGRVSRVAWHDGDRKQELLRALPAGGYRHGNGLRTRGVARDGALEALVVDDPSAPDRPPVLLQRLRYDAAGRIVDETLRVAGWQGAYGYGRDAQGQLLAATATLRKDGEAEAHHAWRIAWRRTGDAYAVGDDAGTQVHHPRRDASGLPTAHGDLRLRYGPDRRLASVTRGQGGAGAGAGAGADAGAGAVAGVRGRELARYTHNAYGERIRRRADGRTEEYLYASNRLAAIAQPLPAGGVGVTRRFVYAGWVPIAMIVYPQPRPLSSTVRAGAGVNARGRATAAPVFHAIHADAIGLPHAVTDASRRLRWRALWSPTGAVLATDGDLAMPLRQPGHLHDPATGLHDNYLRTYDPRMGHYLEPDPAGPRPDTQAYGYADQQPRRHIDPFGLLLFAFDGTNRDIPARTNVGLMRNWYRDGPIFYHHGPGFTSPRWVDAATAGSAPAILETQWAALLRHVAWNGQAGVAIDLLGYSRGAALALHFSNMIADHYRNGRFWVRDPVQGTVTACADLRFIGLFDTVAQFGFLGSGDADYNFAASAEWRWIAHAIALHEHRAVFPLIVQAERAGTEGTGRTNDTNGANDANSADGTDRTNGTNGRMRVTAPFIGAHGDIGGGYLPRGADADTARPGGDLSDVALAWMLKQAESAGAAFLPPPAAFQRVDNPLLHDERGRRARANNDDRAVGNADGHRVVPYQGLHPQYGDAARAEVEAVIRRVDGWAHGGNPVVGTVDMAAYRAWLRRTLDLDIAH</sequence>
<dbReference type="NCBIfam" id="TIGR03696">
    <property type="entry name" value="Rhs_assc_core"/>
    <property type="match status" value="1"/>
</dbReference>
<dbReference type="RefSeq" id="WP_086062700.1">
    <property type="nucleotide sequence ID" value="NZ_CP021108.1"/>
</dbReference>
<dbReference type="Pfam" id="PF09994">
    <property type="entry name" value="T6SS_Tle1-like_cat"/>
    <property type="match status" value="1"/>
</dbReference>
<dbReference type="KEGG" id="bgv:CAL12_00580"/>
<dbReference type="InterPro" id="IPR031325">
    <property type="entry name" value="RHS_repeat"/>
</dbReference>
<dbReference type="PRINTS" id="PR00394">
    <property type="entry name" value="RHSPROTEIN"/>
</dbReference>
<dbReference type="InterPro" id="IPR018712">
    <property type="entry name" value="Tle1-like_cat"/>
</dbReference>
<dbReference type="Proteomes" id="UP000194151">
    <property type="component" value="Chromosome"/>
</dbReference>
<feature type="chain" id="PRO_5012077304" evidence="2">
    <location>
        <begin position="24"/>
        <end position="1349"/>
    </location>
</feature>
<dbReference type="Pfam" id="PF05593">
    <property type="entry name" value="RHS_repeat"/>
    <property type="match status" value="1"/>
</dbReference>
<evidence type="ECO:0000256" key="1">
    <source>
        <dbReference type="SAM" id="MobiDB-lite"/>
    </source>
</evidence>
<feature type="domain" description="T6SS Phospholipase effector Tle1-like catalytic" evidence="3">
    <location>
        <begin position="1108"/>
        <end position="1243"/>
    </location>
</feature>
<name>A0A1W6YEN8_9BORD</name>
<evidence type="ECO:0000256" key="2">
    <source>
        <dbReference type="SAM" id="SignalP"/>
    </source>
</evidence>
<accession>A0A1W6YEN8</accession>
<dbReference type="STRING" id="1416806.CAL12_00580"/>
<dbReference type="PANTHER" id="PTHR32305">
    <property type="match status" value="1"/>
</dbReference>
<proteinExistence type="predicted"/>
<keyword evidence="6" id="KW-1185">Reference proteome</keyword>
<dbReference type="InterPro" id="IPR022385">
    <property type="entry name" value="Rhs_assc_core"/>
</dbReference>
<dbReference type="OrthoDB" id="5445630at2"/>
<dbReference type="InterPro" id="IPR050708">
    <property type="entry name" value="T6SS_VgrG/RHS"/>
</dbReference>
<feature type="compositionally biased region" description="Polar residues" evidence="1">
    <location>
        <begin position="1171"/>
        <end position="1196"/>
    </location>
</feature>
<organism evidence="5 6">
    <name type="scientific">Bordetella genomosp. 8</name>
    <dbReference type="NCBI Taxonomy" id="1416806"/>
    <lineage>
        <taxon>Bacteria</taxon>
        <taxon>Pseudomonadati</taxon>
        <taxon>Pseudomonadota</taxon>
        <taxon>Betaproteobacteria</taxon>
        <taxon>Burkholderiales</taxon>
        <taxon>Alcaligenaceae</taxon>
        <taxon>Bordetella</taxon>
    </lineage>
</organism>
<keyword evidence="2" id="KW-0732">Signal</keyword>
<dbReference type="NCBIfam" id="TIGR01643">
    <property type="entry name" value="YD_repeat_2x"/>
    <property type="match status" value="2"/>
</dbReference>
<dbReference type="InterPro" id="IPR006530">
    <property type="entry name" value="YD"/>
</dbReference>
<evidence type="ECO:0000313" key="5">
    <source>
        <dbReference type="EMBL" id="ARP79464.1"/>
    </source>
</evidence>
<dbReference type="EMBL" id="CP021108">
    <property type="protein sequence ID" value="ARP79464.1"/>
    <property type="molecule type" value="Genomic_DNA"/>
</dbReference>
<dbReference type="Gene3D" id="2.180.10.10">
    <property type="entry name" value="RHS repeat-associated core"/>
    <property type="match status" value="1"/>
</dbReference>
<evidence type="ECO:0000259" key="3">
    <source>
        <dbReference type="Pfam" id="PF09994"/>
    </source>
</evidence>
<feature type="domain" description="DUF6531" evidence="4">
    <location>
        <begin position="60"/>
        <end position="135"/>
    </location>
</feature>
<feature type="region of interest" description="Disordered" evidence="1">
    <location>
        <begin position="734"/>
        <end position="755"/>
    </location>
</feature>
<evidence type="ECO:0000313" key="6">
    <source>
        <dbReference type="Proteomes" id="UP000194151"/>
    </source>
</evidence>